<gene>
    <name evidence="1" type="ORF">H5J25_13735</name>
</gene>
<dbReference type="KEGG" id="sari:H5J25_13735"/>
<dbReference type="EMBL" id="CP061035">
    <property type="protein sequence ID" value="QQV76506.1"/>
    <property type="molecule type" value="Genomic_DNA"/>
</dbReference>
<dbReference type="Proteomes" id="UP000595894">
    <property type="component" value="Chromosome"/>
</dbReference>
<accession>A0A974NTD1</accession>
<proteinExistence type="predicted"/>
<sequence>MIRLAADNTPVEAAWAAFDHAAIVFNRLYRDDNLITDSAEARGRRMKQAEEVLRLWNAWRALYLGDDSPRPAA</sequence>
<organism evidence="1 2">
    <name type="scientific">Sphingomonas aliaeris</name>
    <dbReference type="NCBI Taxonomy" id="2759526"/>
    <lineage>
        <taxon>Bacteria</taxon>
        <taxon>Pseudomonadati</taxon>
        <taxon>Pseudomonadota</taxon>
        <taxon>Alphaproteobacteria</taxon>
        <taxon>Sphingomonadales</taxon>
        <taxon>Sphingomonadaceae</taxon>
        <taxon>Sphingomonas</taxon>
    </lineage>
</organism>
<protein>
    <submittedName>
        <fullName evidence="1">Uncharacterized protein</fullName>
    </submittedName>
</protein>
<name>A0A974NTD1_9SPHN</name>
<keyword evidence="2" id="KW-1185">Reference proteome</keyword>
<evidence type="ECO:0000313" key="2">
    <source>
        <dbReference type="Proteomes" id="UP000595894"/>
    </source>
</evidence>
<dbReference type="RefSeq" id="WP_202091885.1">
    <property type="nucleotide sequence ID" value="NZ_CP061035.1"/>
</dbReference>
<dbReference type="AlphaFoldDB" id="A0A974NTD1"/>
<reference evidence="2" key="1">
    <citation type="submission" date="2020-09" db="EMBL/GenBank/DDBJ databases">
        <title>Sphingomonas sp., a new species isolated from pork steak.</title>
        <authorList>
            <person name="Heidler von Heilborn D."/>
        </authorList>
    </citation>
    <scope>NUCLEOTIDE SEQUENCE [LARGE SCALE GENOMIC DNA]</scope>
</reference>
<evidence type="ECO:0000313" key="1">
    <source>
        <dbReference type="EMBL" id="QQV76506.1"/>
    </source>
</evidence>